<dbReference type="AlphaFoldDB" id="A0A2P5B6E2"/>
<dbReference type="Proteomes" id="UP000237105">
    <property type="component" value="Unassembled WGS sequence"/>
</dbReference>
<name>A0A2P5B6E2_PARAD</name>
<protein>
    <submittedName>
        <fullName evidence="1">Uncharacterized protein</fullName>
    </submittedName>
</protein>
<dbReference type="EMBL" id="JXTB01000352">
    <property type="protein sequence ID" value="PON44340.1"/>
    <property type="molecule type" value="Genomic_DNA"/>
</dbReference>
<feature type="non-terminal residue" evidence="1">
    <location>
        <position position="107"/>
    </location>
</feature>
<keyword evidence="2" id="KW-1185">Reference proteome</keyword>
<accession>A0A2P5B6E2</accession>
<reference evidence="2" key="1">
    <citation type="submission" date="2016-06" db="EMBL/GenBank/DDBJ databases">
        <title>Parallel loss of symbiosis genes in relatives of nitrogen-fixing non-legume Parasponia.</title>
        <authorList>
            <person name="Van Velzen R."/>
            <person name="Holmer R."/>
            <person name="Bu F."/>
            <person name="Rutten L."/>
            <person name="Van Zeijl A."/>
            <person name="Liu W."/>
            <person name="Santuari L."/>
            <person name="Cao Q."/>
            <person name="Sharma T."/>
            <person name="Shen D."/>
            <person name="Roswanjaya Y."/>
            <person name="Wardhani T."/>
            <person name="Kalhor M.S."/>
            <person name="Jansen J."/>
            <person name="Van den Hoogen J."/>
            <person name="Gungor B."/>
            <person name="Hartog M."/>
            <person name="Hontelez J."/>
            <person name="Verver J."/>
            <person name="Yang W.-C."/>
            <person name="Schijlen E."/>
            <person name="Repin R."/>
            <person name="Schilthuizen M."/>
            <person name="Schranz E."/>
            <person name="Heidstra R."/>
            <person name="Miyata K."/>
            <person name="Fedorova E."/>
            <person name="Kohlen W."/>
            <person name="Bisseling T."/>
            <person name="Smit S."/>
            <person name="Geurts R."/>
        </authorList>
    </citation>
    <scope>NUCLEOTIDE SEQUENCE [LARGE SCALE GENOMIC DNA]</scope>
    <source>
        <strain evidence="2">cv. WU1-14</strain>
    </source>
</reference>
<comment type="caution">
    <text evidence="1">The sequence shown here is derived from an EMBL/GenBank/DDBJ whole genome shotgun (WGS) entry which is preliminary data.</text>
</comment>
<sequence length="107" mass="12930">MKHGKAHNLTTTKKEKRKNLYEFVEEMKRAGARQQRNTMKINNAYTASYSYAFIIEISPNYVITSDSHVLYHHQDFPFRFLCFFHLSWEFNLEIEILLHMLYGFFLE</sequence>
<proteinExistence type="predicted"/>
<evidence type="ECO:0000313" key="2">
    <source>
        <dbReference type="Proteomes" id="UP000237105"/>
    </source>
</evidence>
<evidence type="ECO:0000313" key="1">
    <source>
        <dbReference type="EMBL" id="PON44340.1"/>
    </source>
</evidence>
<organism evidence="1 2">
    <name type="scientific">Parasponia andersonii</name>
    <name type="common">Sponia andersonii</name>
    <dbReference type="NCBI Taxonomy" id="3476"/>
    <lineage>
        <taxon>Eukaryota</taxon>
        <taxon>Viridiplantae</taxon>
        <taxon>Streptophyta</taxon>
        <taxon>Embryophyta</taxon>
        <taxon>Tracheophyta</taxon>
        <taxon>Spermatophyta</taxon>
        <taxon>Magnoliopsida</taxon>
        <taxon>eudicotyledons</taxon>
        <taxon>Gunneridae</taxon>
        <taxon>Pentapetalae</taxon>
        <taxon>rosids</taxon>
        <taxon>fabids</taxon>
        <taxon>Rosales</taxon>
        <taxon>Cannabaceae</taxon>
        <taxon>Parasponia</taxon>
    </lineage>
</organism>
<gene>
    <name evidence="1" type="ORF">PanWU01x14_267290</name>
</gene>